<evidence type="ECO:0000256" key="6">
    <source>
        <dbReference type="ARBA" id="ARBA00022839"/>
    </source>
</evidence>
<evidence type="ECO:0000256" key="9">
    <source>
        <dbReference type="ARBA" id="ARBA00023204"/>
    </source>
</evidence>
<keyword evidence="3" id="KW-0227">DNA damage</keyword>
<evidence type="ECO:0000256" key="13">
    <source>
        <dbReference type="ARBA" id="ARBA00034923"/>
    </source>
</evidence>
<dbReference type="InterPro" id="IPR014151">
    <property type="entry name" value="DNA_helicase_AddA"/>
</dbReference>
<feature type="domain" description="UvrD-like helicase ATP-binding" evidence="16">
    <location>
        <begin position="3"/>
        <end position="476"/>
    </location>
</feature>
<dbReference type="GO" id="GO:0004527">
    <property type="term" value="F:exonuclease activity"/>
    <property type="evidence" value="ECO:0007669"/>
    <property type="project" value="UniProtKB-KW"/>
</dbReference>
<keyword evidence="19" id="KW-1185">Reference proteome</keyword>
<evidence type="ECO:0000256" key="7">
    <source>
        <dbReference type="ARBA" id="ARBA00022840"/>
    </source>
</evidence>
<feature type="domain" description="UvrD-like helicase C-terminal" evidence="17">
    <location>
        <begin position="502"/>
        <end position="774"/>
    </location>
</feature>
<dbReference type="InterPro" id="IPR014017">
    <property type="entry name" value="DNA_helicase_UvrD-like_C"/>
</dbReference>
<dbReference type="PROSITE" id="PS51198">
    <property type="entry name" value="UVRD_HELICASE_ATP_BIND"/>
    <property type="match status" value="1"/>
</dbReference>
<dbReference type="Pfam" id="PF13361">
    <property type="entry name" value="UvrD_C"/>
    <property type="match status" value="1"/>
</dbReference>
<evidence type="ECO:0000259" key="16">
    <source>
        <dbReference type="PROSITE" id="PS51198"/>
    </source>
</evidence>
<dbReference type="GO" id="GO:0005829">
    <property type="term" value="C:cytosol"/>
    <property type="evidence" value="ECO:0007669"/>
    <property type="project" value="TreeGrafter"/>
</dbReference>
<accession>A0A918IQE1</accession>
<gene>
    <name evidence="18" type="ORF">GCM10011452_11200</name>
</gene>
<keyword evidence="8" id="KW-0238">DNA-binding</keyword>
<keyword evidence="5 15" id="KW-0347">Helicase</keyword>
<evidence type="ECO:0000256" key="14">
    <source>
        <dbReference type="ARBA" id="ARBA00048988"/>
    </source>
</evidence>
<dbReference type="GO" id="GO:0005524">
    <property type="term" value="F:ATP binding"/>
    <property type="evidence" value="ECO:0007669"/>
    <property type="project" value="UniProtKB-UniRule"/>
</dbReference>
<proteinExistence type="predicted"/>
<name>A0A918IQE1_9RHOB</name>
<keyword evidence="4 15" id="KW-0378">Hydrolase</keyword>
<keyword evidence="9" id="KW-0234">DNA repair</keyword>
<dbReference type="SUPFAM" id="SSF52980">
    <property type="entry name" value="Restriction endonuclease-like"/>
    <property type="match status" value="1"/>
</dbReference>
<dbReference type="AlphaFoldDB" id="A0A918IQE1"/>
<dbReference type="InterPro" id="IPR027417">
    <property type="entry name" value="P-loop_NTPase"/>
</dbReference>
<dbReference type="Pfam" id="PF12705">
    <property type="entry name" value="PDDEXK_1"/>
    <property type="match status" value="1"/>
</dbReference>
<protein>
    <recommendedName>
        <fullName evidence="12">DNA 3'-5' helicase</fullName>
        <ecNumber evidence="12">5.6.2.4</ecNumber>
    </recommendedName>
    <alternativeName>
        <fullName evidence="13">DNA 3'-5' helicase II</fullName>
    </alternativeName>
</protein>
<dbReference type="InterPro" id="IPR038726">
    <property type="entry name" value="PDDEXK_AddAB-type"/>
</dbReference>
<evidence type="ECO:0000256" key="12">
    <source>
        <dbReference type="ARBA" id="ARBA00034808"/>
    </source>
</evidence>
<evidence type="ECO:0000313" key="18">
    <source>
        <dbReference type="EMBL" id="GGW25328.1"/>
    </source>
</evidence>
<evidence type="ECO:0000313" key="19">
    <source>
        <dbReference type="Proteomes" id="UP000628984"/>
    </source>
</evidence>
<keyword evidence="7 15" id="KW-0067">ATP-binding</keyword>
<evidence type="ECO:0000256" key="3">
    <source>
        <dbReference type="ARBA" id="ARBA00022763"/>
    </source>
</evidence>
<dbReference type="SUPFAM" id="SSF52540">
    <property type="entry name" value="P-loop containing nucleoside triphosphate hydrolases"/>
    <property type="match status" value="1"/>
</dbReference>
<dbReference type="EMBL" id="BMYQ01000002">
    <property type="protein sequence ID" value="GGW25328.1"/>
    <property type="molecule type" value="Genomic_DNA"/>
</dbReference>
<reference evidence="18" key="1">
    <citation type="journal article" date="2014" name="Int. J. Syst. Evol. Microbiol.">
        <title>Complete genome sequence of Corynebacterium casei LMG S-19264T (=DSM 44701T), isolated from a smear-ripened cheese.</title>
        <authorList>
            <consortium name="US DOE Joint Genome Institute (JGI-PGF)"/>
            <person name="Walter F."/>
            <person name="Albersmeier A."/>
            <person name="Kalinowski J."/>
            <person name="Ruckert C."/>
        </authorList>
    </citation>
    <scope>NUCLEOTIDE SEQUENCE</scope>
    <source>
        <strain evidence="18">KCTC 23714</strain>
    </source>
</reference>
<sequence>MMRNAASERQVTAAHPAMSTWLSANAGSGKTRVLTDRVARLLLSGVEPSRILCLTYTKAAASEMQNRLFARLGSWAMKPEADLRAALEELGVEGGVSRETLAEARRLFARAIETPGGLRIQTIHSFCATLLRRFPLEAGVSPQFTELDDRAAKLLREDIVEEMAESLAPEAISTMAALYSGEDFGQLAGEIARKAEGFQPPLREDQIGALFGLRPGEDEDAILADVFLGDETVWMPDAIAIIAKGKATDVKTAGRLAALDFTIPNIGLLAALEDLFLTGETAKEPFTAKVDSLPTKDIRTALGDLGDKLAQLMRRVESARGRRVALISARRSAALHRFAAAFLPLYQQRKQLRGALDFDDLIARAKALLTDPAVAQWVLFRLDGGIDHILVDEAQDTSPDQWKVIELLAQEFTSGQGAREVERTIFVVGDQKQSIYSFQGADVSAFARMRDTFRDRLTTIGAPFQSLELEHSFRSSPAVLQLVDETFPQDLHGALGGASRHIAFRDALPGRVEIWPPIAPSTNPEDEDWTNPVDLVSGEHHAAELGRRVAARIQDILDAGTQIPEGSGSRPVHAGDFLILVRRRSPLFSEIIRACKEAQLPIAGADRLHLGGEMAVKDITSLLAFLATSEDDLALAETLRSPLFGLTEDDLYRLAQPRKGYLWAALRAAEDRHPTAVAILRDLRNQSDFLRPFDLIERALTRHDGRRKLLARLGAEAEDGIDELLSQALAYERNDVPSLTGFLTWLQTDDVQVKRQMESGGRKIRVMTVHGSKGLEAPIVILPDTADARPNDRDELYMLDDTALWRMPRDTSPPALEAIRRDRAERNKAESMRLLYVALTRAQSWLIVAAAGPLASQKDGKKEGEPAWYDLIRAGAERLGAKPDAEGRLHISHGDWPADKTVSVQADMAEETPLPAWLRQAAPDMPRPPKPITPSGLGGAKALFGDAEGDTQAAMDRGTALHSLLEHLPGTPPDSWPDLAAALISDDALRAELLAEATRVLTTPDLAPIFGPDALTEVSITAEFEGQRLYGTIDRLLIWPDRVLIVDYKSNQIVPETADQVPEGLRRQMQAYAEAMRQIYPERKIETAILWTKTATLMPVSVG</sequence>
<keyword evidence="6" id="KW-0269">Exonuclease</keyword>
<dbReference type="Gene3D" id="3.40.50.300">
    <property type="entry name" value="P-loop containing nucleotide triphosphate hydrolases"/>
    <property type="match status" value="4"/>
</dbReference>
<dbReference type="EC" id="5.6.2.4" evidence="12"/>
<dbReference type="PANTHER" id="PTHR11070">
    <property type="entry name" value="UVRD / RECB / PCRA DNA HELICASE FAMILY MEMBER"/>
    <property type="match status" value="1"/>
</dbReference>
<dbReference type="GO" id="GO:0043138">
    <property type="term" value="F:3'-5' DNA helicase activity"/>
    <property type="evidence" value="ECO:0007669"/>
    <property type="project" value="UniProtKB-EC"/>
</dbReference>
<evidence type="ECO:0000256" key="4">
    <source>
        <dbReference type="ARBA" id="ARBA00022801"/>
    </source>
</evidence>
<evidence type="ECO:0000256" key="5">
    <source>
        <dbReference type="ARBA" id="ARBA00022806"/>
    </source>
</evidence>
<comment type="catalytic activity">
    <reaction evidence="14">
        <text>ATP + H2O = ADP + phosphate + H(+)</text>
        <dbReference type="Rhea" id="RHEA:13065"/>
        <dbReference type="ChEBI" id="CHEBI:15377"/>
        <dbReference type="ChEBI" id="CHEBI:15378"/>
        <dbReference type="ChEBI" id="CHEBI:30616"/>
        <dbReference type="ChEBI" id="CHEBI:43474"/>
        <dbReference type="ChEBI" id="CHEBI:456216"/>
        <dbReference type="EC" id="5.6.2.4"/>
    </reaction>
</comment>
<dbReference type="InterPro" id="IPR011604">
    <property type="entry name" value="PDDEXK-like_dom_sf"/>
</dbReference>
<reference evidence="18" key="2">
    <citation type="submission" date="2020-09" db="EMBL/GenBank/DDBJ databases">
        <authorList>
            <person name="Sun Q."/>
            <person name="Kim S."/>
        </authorList>
    </citation>
    <scope>NUCLEOTIDE SEQUENCE</scope>
    <source>
        <strain evidence="18">KCTC 23714</strain>
    </source>
</reference>
<dbReference type="GO" id="GO:0033202">
    <property type="term" value="C:DNA helicase complex"/>
    <property type="evidence" value="ECO:0007669"/>
    <property type="project" value="TreeGrafter"/>
</dbReference>
<dbReference type="InterPro" id="IPR011335">
    <property type="entry name" value="Restrct_endonuc-II-like"/>
</dbReference>
<evidence type="ECO:0000256" key="8">
    <source>
        <dbReference type="ARBA" id="ARBA00023125"/>
    </source>
</evidence>
<dbReference type="PROSITE" id="PS51217">
    <property type="entry name" value="UVRD_HELICASE_CTER"/>
    <property type="match status" value="1"/>
</dbReference>
<dbReference type="InterPro" id="IPR014016">
    <property type="entry name" value="UvrD-like_ATP-bd"/>
</dbReference>
<evidence type="ECO:0000256" key="2">
    <source>
        <dbReference type="ARBA" id="ARBA00022741"/>
    </source>
</evidence>
<keyword evidence="1" id="KW-0540">Nuclease</keyword>
<feature type="binding site" evidence="15">
    <location>
        <begin position="24"/>
        <end position="31"/>
    </location>
    <ligand>
        <name>ATP</name>
        <dbReference type="ChEBI" id="CHEBI:30616"/>
    </ligand>
</feature>
<dbReference type="Pfam" id="PF00580">
    <property type="entry name" value="UvrD-helicase"/>
    <property type="match status" value="1"/>
</dbReference>
<dbReference type="GO" id="GO:0003677">
    <property type="term" value="F:DNA binding"/>
    <property type="evidence" value="ECO:0007669"/>
    <property type="project" value="UniProtKB-KW"/>
</dbReference>
<comment type="caution">
    <text evidence="18">The sequence shown here is derived from an EMBL/GenBank/DDBJ whole genome shotgun (WGS) entry which is preliminary data.</text>
</comment>
<dbReference type="Proteomes" id="UP000628984">
    <property type="component" value="Unassembled WGS sequence"/>
</dbReference>
<evidence type="ECO:0000259" key="17">
    <source>
        <dbReference type="PROSITE" id="PS51217"/>
    </source>
</evidence>
<evidence type="ECO:0000256" key="1">
    <source>
        <dbReference type="ARBA" id="ARBA00022722"/>
    </source>
</evidence>
<evidence type="ECO:0000256" key="10">
    <source>
        <dbReference type="ARBA" id="ARBA00023235"/>
    </source>
</evidence>
<evidence type="ECO:0000256" key="11">
    <source>
        <dbReference type="ARBA" id="ARBA00034617"/>
    </source>
</evidence>
<dbReference type="NCBIfam" id="TIGR02784">
    <property type="entry name" value="addA_alphas"/>
    <property type="match status" value="1"/>
</dbReference>
<keyword evidence="10" id="KW-0413">Isomerase</keyword>
<dbReference type="RefSeq" id="WP_373296065.1">
    <property type="nucleotide sequence ID" value="NZ_BMYQ01000002.1"/>
</dbReference>
<organism evidence="18 19">
    <name type="scientific">Gemmobacter lanyuensis</name>
    <dbReference type="NCBI Taxonomy" id="1054497"/>
    <lineage>
        <taxon>Bacteria</taxon>
        <taxon>Pseudomonadati</taxon>
        <taxon>Pseudomonadota</taxon>
        <taxon>Alphaproteobacteria</taxon>
        <taxon>Rhodobacterales</taxon>
        <taxon>Paracoccaceae</taxon>
        <taxon>Gemmobacter</taxon>
    </lineage>
</organism>
<dbReference type="Gene3D" id="3.90.320.10">
    <property type="match status" value="1"/>
</dbReference>
<dbReference type="InterPro" id="IPR000212">
    <property type="entry name" value="DNA_helicase_UvrD/REP"/>
</dbReference>
<dbReference type="PANTHER" id="PTHR11070:SF2">
    <property type="entry name" value="ATP-DEPENDENT DNA HELICASE SRS2"/>
    <property type="match status" value="1"/>
</dbReference>
<evidence type="ECO:0000256" key="15">
    <source>
        <dbReference type="PROSITE-ProRule" id="PRU00560"/>
    </source>
</evidence>
<keyword evidence="2 15" id="KW-0547">Nucleotide-binding</keyword>
<dbReference type="GO" id="GO:0000725">
    <property type="term" value="P:recombinational repair"/>
    <property type="evidence" value="ECO:0007669"/>
    <property type="project" value="TreeGrafter"/>
</dbReference>
<comment type="catalytic activity">
    <reaction evidence="11">
        <text>Couples ATP hydrolysis with the unwinding of duplex DNA by translocating in the 3'-5' direction.</text>
        <dbReference type="EC" id="5.6.2.4"/>
    </reaction>
</comment>